<dbReference type="AlphaFoldDB" id="A0A8S0G320"/>
<reference evidence="1 2" key="1">
    <citation type="submission" date="2020-01" db="EMBL/GenBank/DDBJ databases">
        <title>Dynamics of blaIMP-6 dissemination in carbapenem resistant Enterobacteriacea isolated from regional surveillance in Osaka, Japan.</title>
        <authorList>
            <person name="Abe R."/>
            <person name="Akeda Y."/>
            <person name="Sugawara Y."/>
            <person name="Yamamoto N."/>
            <person name="Tomono K."/>
            <person name="Takeuchi D."/>
            <person name="Kawahara R."/>
            <person name="Hamada S."/>
        </authorList>
    </citation>
    <scope>NUCLEOTIDE SEQUENCE [LARGE SCALE GENOMIC DNA]</scope>
    <source>
        <strain evidence="1 2">E300</strain>
    </source>
</reference>
<evidence type="ECO:0000313" key="2">
    <source>
        <dbReference type="Proteomes" id="UP000467488"/>
    </source>
</evidence>
<evidence type="ECO:0000313" key="1">
    <source>
        <dbReference type="EMBL" id="BBU87136.1"/>
    </source>
</evidence>
<accession>A0A8S0G320</accession>
<sequence length="66" mass="7527">MMNHLYEQLTALKLTGFRDALKKQLAQPGTYQELGFEERLSDAIPLFSELLFAALNTRSTIIALKR</sequence>
<name>A0A8S0G320_ECOLX</name>
<organism evidence="1 2">
    <name type="scientific">Escherichia coli</name>
    <dbReference type="NCBI Taxonomy" id="562"/>
    <lineage>
        <taxon>Bacteria</taxon>
        <taxon>Pseudomonadati</taxon>
        <taxon>Pseudomonadota</taxon>
        <taxon>Gammaproteobacteria</taxon>
        <taxon>Enterobacterales</taxon>
        <taxon>Enterobacteriaceae</taxon>
        <taxon>Escherichia</taxon>
    </lineage>
</organism>
<dbReference type="EMBL" id="AP022360">
    <property type="protein sequence ID" value="BBU87136.1"/>
    <property type="molecule type" value="Genomic_DNA"/>
</dbReference>
<protein>
    <recommendedName>
        <fullName evidence="3">ATP-binding protein</fullName>
    </recommendedName>
</protein>
<evidence type="ECO:0008006" key="3">
    <source>
        <dbReference type="Google" id="ProtNLM"/>
    </source>
</evidence>
<dbReference type="Proteomes" id="UP000467488">
    <property type="component" value="Chromosome"/>
</dbReference>
<gene>
    <name evidence="1" type="ORF">EIMP300_85360</name>
</gene>
<proteinExistence type="predicted"/>